<organism evidence="1 2">
    <name type="scientific">Luteolibacter ambystomatis</name>
    <dbReference type="NCBI Taxonomy" id="2824561"/>
    <lineage>
        <taxon>Bacteria</taxon>
        <taxon>Pseudomonadati</taxon>
        <taxon>Verrucomicrobiota</taxon>
        <taxon>Verrucomicrobiia</taxon>
        <taxon>Verrucomicrobiales</taxon>
        <taxon>Verrucomicrobiaceae</taxon>
        <taxon>Luteolibacter</taxon>
    </lineage>
</organism>
<keyword evidence="2" id="KW-1185">Reference proteome</keyword>
<dbReference type="AlphaFoldDB" id="A0A975J129"/>
<dbReference type="RefSeq" id="WP_211632478.1">
    <property type="nucleotide sequence ID" value="NZ_CP073100.1"/>
</dbReference>
<protein>
    <submittedName>
        <fullName evidence="1">Uncharacterized protein</fullName>
    </submittedName>
</protein>
<dbReference type="PROSITE" id="PS51257">
    <property type="entry name" value="PROKAR_LIPOPROTEIN"/>
    <property type="match status" value="1"/>
</dbReference>
<dbReference type="Gene3D" id="3.30.10.10">
    <property type="entry name" value="Trypsin Inhibitor V, subunit A"/>
    <property type="match status" value="1"/>
</dbReference>
<dbReference type="Proteomes" id="UP000676169">
    <property type="component" value="Chromosome"/>
</dbReference>
<name>A0A975J129_9BACT</name>
<accession>A0A975J129</accession>
<dbReference type="EMBL" id="CP073100">
    <property type="protein sequence ID" value="QUE52024.1"/>
    <property type="molecule type" value="Genomic_DNA"/>
</dbReference>
<sequence length="100" mass="10888">MMKFLWVIVTPLLLLASCQRDSNKAAPETSQPAKPLPDAAVPATLIGLPLKEAEDLADHAKIPHRVISIDGQTRPVTMDYRTDRLNFTVVKGVVTAVKKG</sequence>
<dbReference type="KEGG" id="lamb:KBB96_03840"/>
<evidence type="ECO:0000313" key="1">
    <source>
        <dbReference type="EMBL" id="QUE52024.1"/>
    </source>
</evidence>
<gene>
    <name evidence="1" type="ORF">KBB96_03840</name>
</gene>
<evidence type="ECO:0000313" key="2">
    <source>
        <dbReference type="Proteomes" id="UP000676169"/>
    </source>
</evidence>
<proteinExistence type="predicted"/>
<reference evidence="1" key="1">
    <citation type="submission" date="2021-04" db="EMBL/GenBank/DDBJ databases">
        <title>Luteolibacter sp. 32A isolated from the skin of an Anderson's salamander (Ambystoma andersonii).</title>
        <authorList>
            <person name="Spergser J."/>
            <person name="Busse H.-J."/>
        </authorList>
    </citation>
    <scope>NUCLEOTIDE SEQUENCE</scope>
    <source>
        <strain evidence="1">32A</strain>
    </source>
</reference>